<dbReference type="NCBIfam" id="NF005913">
    <property type="entry name" value="PRK07906.1"/>
    <property type="match status" value="1"/>
</dbReference>
<dbReference type="Pfam" id="PF07687">
    <property type="entry name" value="M20_dimer"/>
    <property type="match status" value="1"/>
</dbReference>
<dbReference type="InterPro" id="IPR050072">
    <property type="entry name" value="Peptidase_M20A"/>
</dbReference>
<feature type="domain" description="Peptidase M20 dimerisation" evidence="6">
    <location>
        <begin position="205"/>
        <end position="329"/>
    </location>
</feature>
<protein>
    <submittedName>
        <fullName evidence="7">M20/M25/M40 family metallo-hydrolase</fullName>
    </submittedName>
</protein>
<comment type="cofactor">
    <cofactor evidence="1">
        <name>Zn(2+)</name>
        <dbReference type="ChEBI" id="CHEBI:29105"/>
    </cofactor>
</comment>
<evidence type="ECO:0000256" key="1">
    <source>
        <dbReference type="ARBA" id="ARBA00001947"/>
    </source>
</evidence>
<keyword evidence="8" id="KW-1185">Reference proteome</keyword>
<evidence type="ECO:0000313" key="8">
    <source>
        <dbReference type="Proteomes" id="UP001597492"/>
    </source>
</evidence>
<dbReference type="PANTHER" id="PTHR43808">
    <property type="entry name" value="ACETYLORNITHINE DEACETYLASE"/>
    <property type="match status" value="1"/>
</dbReference>
<reference evidence="8" key="1">
    <citation type="journal article" date="2019" name="Int. J. Syst. Evol. Microbiol.">
        <title>The Global Catalogue of Microorganisms (GCM) 10K type strain sequencing project: providing services to taxonomists for standard genome sequencing and annotation.</title>
        <authorList>
            <consortium name="The Broad Institute Genomics Platform"/>
            <consortium name="The Broad Institute Genome Sequencing Center for Infectious Disease"/>
            <person name="Wu L."/>
            <person name="Ma J."/>
        </authorList>
    </citation>
    <scope>NUCLEOTIDE SEQUENCE [LARGE SCALE GENOMIC DNA]</scope>
    <source>
        <strain evidence="8">TISTR 1514</strain>
    </source>
</reference>
<evidence type="ECO:0000256" key="4">
    <source>
        <dbReference type="ARBA" id="ARBA00022801"/>
    </source>
</evidence>
<dbReference type="SUPFAM" id="SSF53187">
    <property type="entry name" value="Zn-dependent exopeptidases"/>
    <property type="match status" value="1"/>
</dbReference>
<comment type="caution">
    <text evidence="7">The sequence shown here is derived from an EMBL/GenBank/DDBJ whole genome shotgun (WGS) entry which is preliminary data.</text>
</comment>
<evidence type="ECO:0000313" key="7">
    <source>
        <dbReference type="EMBL" id="MFD2759230.1"/>
    </source>
</evidence>
<keyword evidence="5" id="KW-0862">Zinc</keyword>
<sequence>MTTPDDGSAVRRLEAEALEFTRQLIRIESVNTGSLAPIGDGEARAARLVQEWLAEVGIEGEFVEPHPGRGSFVARIPGTDPTAPALLAHSHLDVVPVDARDWTAPPFGAEVRDGMLIGRGAVDMKHFAGTLVAVARHFARVGVRPRRDLVLAFLADEEAGGVWGSRWLVRNRPELFEGVTESISEVGGFSVPLDASGRRAYLLATGEKGPATVALTANGSARHASGLSTENSVVALAEAVARIGAYEFPVARTRTLEAFLEAFGRARGRPFDEATLEADLAGLEIAGPLVGAGIRTTATPTVLTAGGKPNVVPARASALVDVRVIPGQDELVRATLRELAGPDIEVEERAWYRGTKSPASGPFVDVLRAAIAVEDAQGEVVPYMLPASTDNKHFSKLGIAGYGFTPLRVPLDFDVFAQFHAADERVPVEALEFGARVTASILKRA</sequence>
<evidence type="ECO:0000256" key="2">
    <source>
        <dbReference type="ARBA" id="ARBA00006247"/>
    </source>
</evidence>
<keyword evidence="4" id="KW-0378">Hydrolase</keyword>
<organism evidence="7 8">
    <name type="scientific">Gulosibacter faecalis</name>
    <dbReference type="NCBI Taxonomy" id="272240"/>
    <lineage>
        <taxon>Bacteria</taxon>
        <taxon>Bacillati</taxon>
        <taxon>Actinomycetota</taxon>
        <taxon>Actinomycetes</taxon>
        <taxon>Micrococcales</taxon>
        <taxon>Microbacteriaceae</taxon>
        <taxon>Gulosibacter</taxon>
    </lineage>
</organism>
<gene>
    <name evidence="7" type="ORF">ACFSW7_12670</name>
</gene>
<dbReference type="RefSeq" id="WP_019618744.1">
    <property type="nucleotide sequence ID" value="NZ_JBHUNE010000009.1"/>
</dbReference>
<comment type="similarity">
    <text evidence="2">Belongs to the peptidase M20A family.</text>
</comment>
<dbReference type="Proteomes" id="UP001597492">
    <property type="component" value="Unassembled WGS sequence"/>
</dbReference>
<dbReference type="Pfam" id="PF01546">
    <property type="entry name" value="Peptidase_M20"/>
    <property type="match status" value="1"/>
</dbReference>
<dbReference type="InterPro" id="IPR036264">
    <property type="entry name" value="Bact_exopeptidase_dim_dom"/>
</dbReference>
<evidence type="ECO:0000256" key="3">
    <source>
        <dbReference type="ARBA" id="ARBA00022723"/>
    </source>
</evidence>
<name>A0ABW5V186_9MICO</name>
<evidence type="ECO:0000256" key="5">
    <source>
        <dbReference type="ARBA" id="ARBA00022833"/>
    </source>
</evidence>
<dbReference type="PANTHER" id="PTHR43808:SF8">
    <property type="entry name" value="PEPTIDASE M20 DIMERISATION DOMAIN-CONTAINING PROTEIN"/>
    <property type="match status" value="1"/>
</dbReference>
<dbReference type="EMBL" id="JBHUNE010000009">
    <property type="protein sequence ID" value="MFD2759230.1"/>
    <property type="molecule type" value="Genomic_DNA"/>
</dbReference>
<evidence type="ECO:0000259" key="6">
    <source>
        <dbReference type="Pfam" id="PF07687"/>
    </source>
</evidence>
<dbReference type="Gene3D" id="3.30.70.360">
    <property type="match status" value="1"/>
</dbReference>
<dbReference type="Gene3D" id="1.10.150.900">
    <property type="match status" value="1"/>
</dbReference>
<dbReference type="InterPro" id="IPR011650">
    <property type="entry name" value="Peptidase_M20_dimer"/>
</dbReference>
<accession>A0ABW5V186</accession>
<proteinExistence type="inferred from homology"/>
<dbReference type="SUPFAM" id="SSF55031">
    <property type="entry name" value="Bacterial exopeptidase dimerisation domain"/>
    <property type="match status" value="1"/>
</dbReference>
<dbReference type="Gene3D" id="3.40.630.10">
    <property type="entry name" value="Zn peptidases"/>
    <property type="match status" value="1"/>
</dbReference>
<dbReference type="InterPro" id="IPR002933">
    <property type="entry name" value="Peptidase_M20"/>
</dbReference>
<keyword evidence="3" id="KW-0479">Metal-binding</keyword>